<proteinExistence type="predicted"/>
<dbReference type="EMBL" id="KY315531">
    <property type="protein sequence ID" value="QFW66641.1"/>
    <property type="molecule type" value="Genomic_DNA"/>
</dbReference>
<reference evidence="2" key="1">
    <citation type="journal article" date="2018" name="BMC Genomics">
        <title>Comparative genomic, transcriptomic, and proteomic reannotation of human herpesvirus 6.</title>
        <authorList>
            <person name="Greninger A.L."/>
            <person name="Knudsen G.M."/>
            <person name="Roychoudhury P."/>
            <person name="Hanson D.J."/>
            <person name="Sedlak R.H."/>
            <person name="Xie H."/>
            <person name="Guan J."/>
            <person name="Nguyen T."/>
            <person name="Peddu V."/>
            <person name="Boeckh M."/>
            <person name="Huang M.L."/>
            <person name="Cook L."/>
            <person name="Depledge D.P."/>
            <person name="Zerr D.M."/>
            <person name="Koelle D.M."/>
            <person name="Gantt S."/>
            <person name="Yoshikawa T."/>
            <person name="Caserta M."/>
            <person name="Hill J.A."/>
            <person name="Jerome K.R."/>
        </authorList>
    </citation>
    <scope>NUCLEOTIDE SEQUENCE</scope>
    <source>
        <strain evidence="2">HP23A7</strain>
    </source>
</reference>
<feature type="compositionally biased region" description="Polar residues" evidence="1">
    <location>
        <begin position="1"/>
        <end position="21"/>
    </location>
</feature>
<name>A0A5P9U5Y7_9BETA</name>
<protein>
    <submittedName>
        <fullName evidence="2">Uncharacterized protein</fullName>
    </submittedName>
</protein>
<accession>A0A5P9U5Y7</accession>
<organism evidence="2">
    <name type="scientific">Human betaherpesvirus 6</name>
    <dbReference type="NCBI Taxonomy" id="10368"/>
    <lineage>
        <taxon>Viruses</taxon>
        <taxon>Duplodnaviria</taxon>
        <taxon>Heunggongvirae</taxon>
        <taxon>Peploviricota</taxon>
        <taxon>Herviviricetes</taxon>
        <taxon>Herpesvirales</taxon>
        <taxon>Orthoherpesviridae</taxon>
        <taxon>Betaherpesvirinae</taxon>
        <taxon>Roseolovirus</taxon>
    </lineage>
</organism>
<feature type="region of interest" description="Disordered" evidence="1">
    <location>
        <begin position="1"/>
        <end position="35"/>
    </location>
</feature>
<evidence type="ECO:0000256" key="1">
    <source>
        <dbReference type="SAM" id="MobiDB-lite"/>
    </source>
</evidence>
<evidence type="ECO:0000313" key="2">
    <source>
        <dbReference type="EMBL" id="QFW66641.1"/>
    </source>
</evidence>
<sequence>MTEYGSTWKTEPRSTAWSTRPSAKKNWDSKASLAS</sequence>